<dbReference type="AlphaFoldDB" id="A0A672NN94"/>
<name>A0A672NN94_SINGR</name>
<evidence type="ECO:0008006" key="3">
    <source>
        <dbReference type="Google" id="ProtNLM"/>
    </source>
</evidence>
<proteinExistence type="predicted"/>
<evidence type="ECO:0000313" key="1">
    <source>
        <dbReference type="Ensembl" id="ENSSGRP00000052030.1"/>
    </source>
</evidence>
<organism evidence="1 2">
    <name type="scientific">Sinocyclocheilus grahami</name>
    <name type="common">Dianchi golden-line fish</name>
    <name type="synonym">Barbus grahami</name>
    <dbReference type="NCBI Taxonomy" id="75366"/>
    <lineage>
        <taxon>Eukaryota</taxon>
        <taxon>Metazoa</taxon>
        <taxon>Chordata</taxon>
        <taxon>Craniata</taxon>
        <taxon>Vertebrata</taxon>
        <taxon>Euteleostomi</taxon>
        <taxon>Actinopterygii</taxon>
        <taxon>Neopterygii</taxon>
        <taxon>Teleostei</taxon>
        <taxon>Ostariophysi</taxon>
        <taxon>Cypriniformes</taxon>
        <taxon>Cyprinidae</taxon>
        <taxon>Cyprininae</taxon>
        <taxon>Sinocyclocheilus</taxon>
    </lineage>
</organism>
<dbReference type="Gene3D" id="3.30.420.10">
    <property type="entry name" value="Ribonuclease H-like superfamily/Ribonuclease H"/>
    <property type="match status" value="1"/>
</dbReference>
<dbReference type="Ensembl" id="ENSSGRT00000055596.1">
    <property type="protein sequence ID" value="ENSSGRP00000052030.1"/>
    <property type="gene ID" value="ENSSGRG00000027512.1"/>
</dbReference>
<reference evidence="1" key="2">
    <citation type="submission" date="2025-09" db="UniProtKB">
        <authorList>
            <consortium name="Ensembl"/>
        </authorList>
    </citation>
    <scope>IDENTIFICATION</scope>
</reference>
<dbReference type="InParanoid" id="A0A672NN94"/>
<reference evidence="1" key="1">
    <citation type="submission" date="2025-08" db="UniProtKB">
        <authorList>
            <consortium name="Ensembl"/>
        </authorList>
    </citation>
    <scope>IDENTIFICATION</scope>
</reference>
<accession>A0A672NN94</accession>
<protein>
    <recommendedName>
        <fullName evidence="3">Exonuclease domain-containing protein</fullName>
    </recommendedName>
</protein>
<dbReference type="Proteomes" id="UP000472262">
    <property type="component" value="Unassembled WGS sequence"/>
</dbReference>
<evidence type="ECO:0000313" key="2">
    <source>
        <dbReference type="Proteomes" id="UP000472262"/>
    </source>
</evidence>
<dbReference type="SUPFAM" id="SSF53098">
    <property type="entry name" value="Ribonuclease H-like"/>
    <property type="match status" value="1"/>
</dbReference>
<dbReference type="GO" id="GO:0003676">
    <property type="term" value="F:nucleic acid binding"/>
    <property type="evidence" value="ECO:0007669"/>
    <property type="project" value="InterPro"/>
</dbReference>
<dbReference type="InterPro" id="IPR036397">
    <property type="entry name" value="RNaseH_sf"/>
</dbReference>
<sequence length="92" mass="11013">FLSFVRQHTPPGQCPLAGNSVHADKKFLDKYMPQFMRHLHYRCQNIFSFFFLIVLPRRWYPEEYSLAPQKKASHRSVCITWVFHSCIIECHV</sequence>
<keyword evidence="2" id="KW-1185">Reference proteome</keyword>
<dbReference type="InterPro" id="IPR012337">
    <property type="entry name" value="RNaseH-like_sf"/>
</dbReference>